<evidence type="ECO:0000256" key="1">
    <source>
        <dbReference type="SAM" id="Phobius"/>
    </source>
</evidence>
<dbReference type="PANTHER" id="PTHR30188">
    <property type="entry name" value="ABC TRANSPORTER PERMEASE PROTEIN-RELATED"/>
    <property type="match status" value="1"/>
</dbReference>
<name>A0A2W7N8B1_9BACT</name>
<feature type="transmembrane region" description="Helical" evidence="1">
    <location>
        <begin position="185"/>
        <end position="207"/>
    </location>
</feature>
<sequence length="246" mass="26913">MSVFFHIGRYSLFVRQIFDKPEKHGIFARLFLRDVESLGLKSIGIVAIISVFMGAVITWQTSLNIFSPLIPRFTVGLVARDSIILEFSSTIVCLILAGRVGSNIASEIGTMRVTEQIDALDIMGINSVNYLVLPKVLACVFIFPFLVVMSMGIGLLGGWLAGLLTGLVPSDDFIYGIQYIFNPFYVVYSLIKSVIFAFIISTVSAYWGYFSSGGALEVGVASTKAVVVSSIQILLFNLLITQLLLT</sequence>
<dbReference type="AlphaFoldDB" id="A0A2W7N8B1"/>
<evidence type="ECO:0000313" key="3">
    <source>
        <dbReference type="Proteomes" id="UP000249239"/>
    </source>
</evidence>
<dbReference type="GO" id="GO:0005548">
    <property type="term" value="F:phospholipid transporter activity"/>
    <property type="evidence" value="ECO:0007669"/>
    <property type="project" value="TreeGrafter"/>
</dbReference>
<keyword evidence="3" id="KW-1185">Reference proteome</keyword>
<feature type="transmembrane region" description="Helical" evidence="1">
    <location>
        <begin position="38"/>
        <end position="59"/>
    </location>
</feature>
<dbReference type="Pfam" id="PF02405">
    <property type="entry name" value="MlaE"/>
    <property type="match status" value="1"/>
</dbReference>
<feature type="transmembrane region" description="Helical" evidence="1">
    <location>
        <begin position="141"/>
        <end position="164"/>
    </location>
</feature>
<dbReference type="Proteomes" id="UP000249239">
    <property type="component" value="Unassembled WGS sequence"/>
</dbReference>
<dbReference type="GO" id="GO:0043190">
    <property type="term" value="C:ATP-binding cassette (ABC) transporter complex"/>
    <property type="evidence" value="ECO:0007669"/>
    <property type="project" value="InterPro"/>
</dbReference>
<dbReference type="EMBL" id="QKZK01000015">
    <property type="protein sequence ID" value="PZX15933.1"/>
    <property type="molecule type" value="Genomic_DNA"/>
</dbReference>
<reference evidence="2 3" key="1">
    <citation type="submission" date="2018-06" db="EMBL/GenBank/DDBJ databases">
        <title>Genomic Encyclopedia of Archaeal and Bacterial Type Strains, Phase II (KMG-II): from individual species to whole genera.</title>
        <authorList>
            <person name="Goeker M."/>
        </authorList>
    </citation>
    <scope>NUCLEOTIDE SEQUENCE [LARGE SCALE GENOMIC DNA]</scope>
    <source>
        <strain evidence="2 3">DSM 6779</strain>
    </source>
</reference>
<dbReference type="PANTHER" id="PTHR30188:SF4">
    <property type="entry name" value="PROTEIN TRIGALACTOSYLDIACYLGLYCEROL 1, CHLOROPLASTIC"/>
    <property type="match status" value="1"/>
</dbReference>
<organism evidence="2 3">
    <name type="scientific">Breznakibacter xylanolyticus</name>
    <dbReference type="NCBI Taxonomy" id="990"/>
    <lineage>
        <taxon>Bacteria</taxon>
        <taxon>Pseudomonadati</taxon>
        <taxon>Bacteroidota</taxon>
        <taxon>Bacteroidia</taxon>
        <taxon>Marinilabiliales</taxon>
        <taxon>Marinilabiliaceae</taxon>
        <taxon>Breznakibacter</taxon>
    </lineage>
</organism>
<comment type="caution">
    <text evidence="2">The sequence shown here is derived from an EMBL/GenBank/DDBJ whole genome shotgun (WGS) entry which is preliminary data.</text>
</comment>
<gene>
    <name evidence="2" type="ORF">LX69_02127</name>
</gene>
<dbReference type="RefSeq" id="WP_111445969.1">
    <property type="nucleotide sequence ID" value="NZ_QKZK01000015.1"/>
</dbReference>
<keyword evidence="1" id="KW-0472">Membrane</keyword>
<keyword evidence="1" id="KW-0812">Transmembrane</keyword>
<evidence type="ECO:0000313" key="2">
    <source>
        <dbReference type="EMBL" id="PZX15933.1"/>
    </source>
</evidence>
<accession>A0A2W7N8B1</accession>
<keyword evidence="1" id="KW-1133">Transmembrane helix</keyword>
<dbReference type="OrthoDB" id="9810518at2"/>
<dbReference type="InterPro" id="IPR030802">
    <property type="entry name" value="Permease_MalE"/>
</dbReference>
<feature type="transmembrane region" description="Helical" evidence="1">
    <location>
        <begin position="227"/>
        <end position="245"/>
    </location>
</feature>
<protein>
    <submittedName>
        <fullName evidence="2">Phospholipid/cholesterol/gamma-HCH transport system permease protein</fullName>
    </submittedName>
</protein>
<proteinExistence type="predicted"/>